<evidence type="ECO:0000256" key="1">
    <source>
        <dbReference type="SAM" id="MobiDB-lite"/>
    </source>
</evidence>
<dbReference type="AlphaFoldDB" id="A0A1I5XIG5"/>
<dbReference type="EMBL" id="FOWW01000006">
    <property type="protein sequence ID" value="SFQ31596.1"/>
    <property type="molecule type" value="Genomic_DNA"/>
</dbReference>
<reference evidence="3" key="1">
    <citation type="submission" date="2016-10" db="EMBL/GenBank/DDBJ databases">
        <authorList>
            <person name="Varghese N."/>
            <person name="Submissions S."/>
        </authorList>
    </citation>
    <scope>NUCLEOTIDE SEQUENCE [LARGE SCALE GENOMIC DNA]</scope>
    <source>
        <strain evidence="3">CGMCC 4.5579</strain>
    </source>
</reference>
<name>A0A1I5XIG5_9PSEU</name>
<keyword evidence="3" id="KW-1185">Reference proteome</keyword>
<feature type="compositionally biased region" description="Basic and acidic residues" evidence="1">
    <location>
        <begin position="24"/>
        <end position="45"/>
    </location>
</feature>
<feature type="region of interest" description="Disordered" evidence="1">
    <location>
        <begin position="1"/>
        <end position="56"/>
    </location>
</feature>
<gene>
    <name evidence="2" type="ORF">SAMN05421810_10681</name>
</gene>
<accession>A0A1I5XIG5</accession>
<dbReference type="RefSeq" id="WP_166677625.1">
    <property type="nucleotide sequence ID" value="NZ_FOWW01000006.1"/>
</dbReference>
<feature type="compositionally biased region" description="Acidic residues" evidence="1">
    <location>
        <begin position="46"/>
        <end position="56"/>
    </location>
</feature>
<dbReference type="Proteomes" id="UP000198727">
    <property type="component" value="Unassembled WGS sequence"/>
</dbReference>
<proteinExistence type="predicted"/>
<evidence type="ECO:0000313" key="3">
    <source>
        <dbReference type="Proteomes" id="UP000198727"/>
    </source>
</evidence>
<dbReference type="STRING" id="587909.SAMN05421810_10681"/>
<evidence type="ECO:0000313" key="2">
    <source>
        <dbReference type="EMBL" id="SFQ31596.1"/>
    </source>
</evidence>
<protein>
    <submittedName>
        <fullName evidence="2">Uncharacterized protein</fullName>
    </submittedName>
</protein>
<sequence length="56" mass="6183">MDDTKRDPYFEEPPDEATPPVHDVGVDRARADDSAESEEVLHPGDPDTDPNPEPPD</sequence>
<organism evidence="2 3">
    <name type="scientific">Amycolatopsis arida</name>
    <dbReference type="NCBI Taxonomy" id="587909"/>
    <lineage>
        <taxon>Bacteria</taxon>
        <taxon>Bacillati</taxon>
        <taxon>Actinomycetota</taxon>
        <taxon>Actinomycetes</taxon>
        <taxon>Pseudonocardiales</taxon>
        <taxon>Pseudonocardiaceae</taxon>
        <taxon>Amycolatopsis</taxon>
    </lineage>
</organism>